<evidence type="ECO:0000313" key="1">
    <source>
        <dbReference type="EMBL" id="EDZ71644.1"/>
    </source>
</evidence>
<name>B5VK95_YEAS6</name>
<proteinExistence type="predicted"/>
<organism evidence="1 2">
    <name type="scientific">Saccharomyces cerevisiae (strain AWRI1631)</name>
    <name type="common">Baker's yeast</name>
    <dbReference type="NCBI Taxonomy" id="545124"/>
    <lineage>
        <taxon>Eukaryota</taxon>
        <taxon>Fungi</taxon>
        <taxon>Dikarya</taxon>
        <taxon>Ascomycota</taxon>
        <taxon>Saccharomycotina</taxon>
        <taxon>Saccharomycetes</taxon>
        <taxon>Saccharomycetales</taxon>
        <taxon>Saccharomycetaceae</taxon>
        <taxon>Saccharomyces</taxon>
    </lineage>
</organism>
<dbReference type="Proteomes" id="UP000008988">
    <property type="component" value="Unassembled WGS sequence"/>
</dbReference>
<reference evidence="1 2" key="1">
    <citation type="journal article" date="2008" name="FEMS Yeast Res.">
        <title>Comparative genome analysis of a Saccharomyces cerevisiae wine strain.</title>
        <authorList>
            <person name="Borneman A.R."/>
            <person name="Forgan A.H."/>
            <person name="Pretorius I.S."/>
            <person name="Chambers P.J."/>
        </authorList>
    </citation>
    <scope>NUCLEOTIDE SEQUENCE [LARGE SCALE GENOMIC DNA]</scope>
    <source>
        <strain evidence="1 2">AWRI1631</strain>
    </source>
</reference>
<sequence>MFLVLTFSKVPTSSISNCKSFKGFLLERSRTNTQPLERSICLRNSRPIPLSNDAPCIIPGISATVKTSCPKPKETVPIVGLSVVNCQCPIFGFAFEILFSIVDFPALGKPMSPRSAMLFNSNKKCCSNPFLPGLENLGFLIKFVKKCMLPSPPWPPFSRHTGFVIG</sequence>
<protein>
    <submittedName>
        <fullName evidence="1">Uncharacterized protein</fullName>
    </submittedName>
</protein>
<dbReference type="AlphaFoldDB" id="B5VK95"/>
<gene>
    <name evidence="1" type="ORF">AWRI1631_82190</name>
</gene>
<evidence type="ECO:0000313" key="2">
    <source>
        <dbReference type="Proteomes" id="UP000008988"/>
    </source>
</evidence>
<dbReference type="EMBL" id="ABSV01001144">
    <property type="protein sequence ID" value="EDZ71644.1"/>
    <property type="molecule type" value="Genomic_DNA"/>
</dbReference>
<accession>B5VK95</accession>
<comment type="caution">
    <text evidence="1">The sequence shown here is derived from an EMBL/GenBank/DDBJ whole genome shotgun (WGS) entry which is preliminary data.</text>
</comment>